<evidence type="ECO:0000313" key="2">
    <source>
        <dbReference type="Proteomes" id="UP000030753"/>
    </source>
</evidence>
<dbReference type="HOGENOM" id="CLU_3279471_0_0_1"/>
<dbReference type="AlphaFoldDB" id="W9J3G5"/>
<dbReference type="Proteomes" id="UP000030753">
    <property type="component" value="Unassembled WGS sequence"/>
</dbReference>
<accession>W9J3G5</accession>
<gene>
    <name evidence="1" type="ORF">FOYG_01291</name>
</gene>
<name>W9J3G5_FUSOX</name>
<protein>
    <submittedName>
        <fullName evidence="1">Uncharacterized protein</fullName>
    </submittedName>
</protein>
<evidence type="ECO:0000313" key="1">
    <source>
        <dbReference type="EMBL" id="EWZ01799.1"/>
    </source>
</evidence>
<reference evidence="1 2" key="1">
    <citation type="submission" date="2011-06" db="EMBL/GenBank/DDBJ databases">
        <title>The Genome Sequence of Fusarium oxysporum FOSC 3-a.</title>
        <authorList>
            <consortium name="The Broad Institute Genome Sequencing Platform"/>
            <person name="Ma L.-J."/>
            <person name="Gale L.R."/>
            <person name="Schwartz D.C."/>
            <person name="Zhou S."/>
            <person name="Corby-Kistler H."/>
            <person name="Young S.K."/>
            <person name="Zeng Q."/>
            <person name="Gargeya S."/>
            <person name="Fitzgerald M."/>
            <person name="Haas B."/>
            <person name="Abouelleil A."/>
            <person name="Alvarado L."/>
            <person name="Arachchi H.M."/>
            <person name="Berlin A."/>
            <person name="Brown A."/>
            <person name="Chapman S.B."/>
            <person name="Chen Z."/>
            <person name="Dunbar C."/>
            <person name="Freedman E."/>
            <person name="Gearin G."/>
            <person name="Gellesch M."/>
            <person name="Goldberg J."/>
            <person name="Griggs A."/>
            <person name="Gujja S."/>
            <person name="Heiman D."/>
            <person name="Howarth C."/>
            <person name="Larson L."/>
            <person name="Lui A."/>
            <person name="MacDonald P.J.P."/>
            <person name="Mehta T."/>
            <person name="Montmayeur A."/>
            <person name="Murphy C."/>
            <person name="Neiman D."/>
            <person name="Pearson M."/>
            <person name="Priest M."/>
            <person name="Roberts A."/>
            <person name="Saif S."/>
            <person name="Shea T."/>
            <person name="Shenoy N."/>
            <person name="Sisk P."/>
            <person name="Stolte C."/>
            <person name="Sykes S."/>
            <person name="Wortman J."/>
            <person name="Nusbaum C."/>
            <person name="Birren B."/>
        </authorList>
    </citation>
    <scope>NUCLEOTIDE SEQUENCE [LARGE SCALE GENOMIC DNA]</scope>
    <source>
        <strain evidence="2">FOSC 3-a</strain>
    </source>
</reference>
<dbReference type="EMBL" id="JH717839">
    <property type="protein sequence ID" value="EWZ01799.1"/>
    <property type="molecule type" value="Genomic_DNA"/>
</dbReference>
<sequence>MSVNFSNPSLHFMLLTSRSASTERRASGKLLSFSVEVDFAI</sequence>
<proteinExistence type="predicted"/>
<organism evidence="1 2">
    <name type="scientific">Fusarium oxysporum NRRL 32931</name>
    <dbReference type="NCBI Taxonomy" id="660029"/>
    <lineage>
        <taxon>Eukaryota</taxon>
        <taxon>Fungi</taxon>
        <taxon>Dikarya</taxon>
        <taxon>Ascomycota</taxon>
        <taxon>Pezizomycotina</taxon>
        <taxon>Sordariomycetes</taxon>
        <taxon>Hypocreomycetidae</taxon>
        <taxon>Hypocreales</taxon>
        <taxon>Nectriaceae</taxon>
        <taxon>Fusarium</taxon>
        <taxon>Fusarium oxysporum species complex</taxon>
    </lineage>
</organism>